<feature type="transmembrane region" description="Helical" evidence="1">
    <location>
        <begin position="73"/>
        <end position="93"/>
    </location>
</feature>
<accession>A0ABR1JMV5</accession>
<evidence type="ECO:0000313" key="2">
    <source>
        <dbReference type="EMBL" id="KAK7462923.1"/>
    </source>
</evidence>
<keyword evidence="1" id="KW-0812">Transmembrane</keyword>
<keyword evidence="1" id="KW-0472">Membrane</keyword>
<keyword evidence="3" id="KW-1185">Reference proteome</keyword>
<sequence length="288" mass="32229">MTWNAMDTALIVALASFQLLTLFVASSKDMLLDFDILPVPILNLALLGMTILTIVFETVTVFQCLVFLYMRDLYSIFIILPMYSAIAFVSAAASRPWRTSLIGGTRQIIYMAAPFVPLFAVFVLGPYLIRRFLHSNRIQTLLAALAFFLVYLYVSFFHFPTSSQSFSDFTSTLFALLSWTSSKSSSDPSLPPHAHSPSSKFASYTVSTTLSLHIPLNTTSQREILVSLTRLASLVLAGGTLVVLGFVCLKGLREWHAEKRRCCFNFNLRRRGRKARERNADVELAELG</sequence>
<comment type="caution">
    <text evidence="2">The sequence shown here is derived from an EMBL/GenBank/DDBJ whole genome shotgun (WGS) entry which is preliminary data.</text>
</comment>
<gene>
    <name evidence="2" type="ORF">VKT23_007503</name>
</gene>
<dbReference type="Proteomes" id="UP001498398">
    <property type="component" value="Unassembled WGS sequence"/>
</dbReference>
<keyword evidence="1" id="KW-1133">Transmembrane helix</keyword>
<proteinExistence type="predicted"/>
<feature type="transmembrane region" description="Helical" evidence="1">
    <location>
        <begin position="231"/>
        <end position="252"/>
    </location>
</feature>
<name>A0ABR1JMV5_9AGAR</name>
<reference evidence="2 3" key="1">
    <citation type="submission" date="2024-01" db="EMBL/GenBank/DDBJ databases">
        <title>A draft genome for the cacao thread blight pathogen Marasmiellus scandens.</title>
        <authorList>
            <person name="Baruah I.K."/>
            <person name="Leung J."/>
            <person name="Bukari Y."/>
            <person name="Amoako-Attah I."/>
            <person name="Meinhardt L.W."/>
            <person name="Bailey B.A."/>
            <person name="Cohen S.P."/>
        </authorList>
    </citation>
    <scope>NUCLEOTIDE SEQUENCE [LARGE SCALE GENOMIC DNA]</scope>
    <source>
        <strain evidence="2 3">GH-19</strain>
    </source>
</reference>
<dbReference type="EMBL" id="JBANRG010000010">
    <property type="protein sequence ID" value="KAK7462923.1"/>
    <property type="molecule type" value="Genomic_DNA"/>
</dbReference>
<evidence type="ECO:0000256" key="1">
    <source>
        <dbReference type="SAM" id="Phobius"/>
    </source>
</evidence>
<feature type="transmembrane region" description="Helical" evidence="1">
    <location>
        <begin position="108"/>
        <end position="129"/>
    </location>
</feature>
<feature type="transmembrane region" description="Helical" evidence="1">
    <location>
        <begin position="141"/>
        <end position="159"/>
    </location>
</feature>
<organism evidence="2 3">
    <name type="scientific">Marasmiellus scandens</name>
    <dbReference type="NCBI Taxonomy" id="2682957"/>
    <lineage>
        <taxon>Eukaryota</taxon>
        <taxon>Fungi</taxon>
        <taxon>Dikarya</taxon>
        <taxon>Basidiomycota</taxon>
        <taxon>Agaricomycotina</taxon>
        <taxon>Agaricomycetes</taxon>
        <taxon>Agaricomycetidae</taxon>
        <taxon>Agaricales</taxon>
        <taxon>Marasmiineae</taxon>
        <taxon>Omphalotaceae</taxon>
        <taxon>Marasmiellus</taxon>
    </lineage>
</organism>
<evidence type="ECO:0008006" key="4">
    <source>
        <dbReference type="Google" id="ProtNLM"/>
    </source>
</evidence>
<evidence type="ECO:0000313" key="3">
    <source>
        <dbReference type="Proteomes" id="UP001498398"/>
    </source>
</evidence>
<protein>
    <recommendedName>
        <fullName evidence="4">Transmembrane protein</fullName>
    </recommendedName>
</protein>
<feature type="transmembrane region" description="Helical" evidence="1">
    <location>
        <begin position="41"/>
        <end position="66"/>
    </location>
</feature>